<protein>
    <recommendedName>
        <fullName evidence="3">Protein gp8</fullName>
    </recommendedName>
</protein>
<sequence length="137" mass="14760">MAYITPDYYKNDYMGAPAPSDEDLNRYIKRASDIIDEVTSYRLYGNKFDKMPDIIKDIVSKATAAQVEFYVVKAGTAEVNAGEASSMDSVSVGSFSYSGGSGGSDRNSVRDAGRISPAALSLLSKTGLLYRGVFVRG</sequence>
<dbReference type="Proteomes" id="UP000228754">
    <property type="component" value="Unassembled WGS sequence"/>
</dbReference>
<evidence type="ECO:0008006" key="3">
    <source>
        <dbReference type="Google" id="ProtNLM"/>
    </source>
</evidence>
<evidence type="ECO:0000313" key="1">
    <source>
        <dbReference type="EMBL" id="PCK17724.1"/>
    </source>
</evidence>
<dbReference type="OrthoDB" id="2048198at2"/>
<proteinExistence type="predicted"/>
<dbReference type="EMBL" id="NKHG01000134">
    <property type="protein sequence ID" value="PCK17724.1"/>
    <property type="molecule type" value="Genomic_DNA"/>
</dbReference>
<organism evidence="1 2">
    <name type="scientific">Bacillus pumilus</name>
    <name type="common">Bacillus mesentericus</name>
    <dbReference type="NCBI Taxonomy" id="1408"/>
    <lineage>
        <taxon>Bacteria</taxon>
        <taxon>Bacillati</taxon>
        <taxon>Bacillota</taxon>
        <taxon>Bacilli</taxon>
        <taxon>Bacillales</taxon>
        <taxon>Bacillaceae</taxon>
        <taxon>Bacillus</taxon>
    </lineage>
</organism>
<dbReference type="AlphaFoldDB" id="A0A2A5IJZ2"/>
<comment type="caution">
    <text evidence="1">The sequence shown here is derived from an EMBL/GenBank/DDBJ whole genome shotgun (WGS) entry which is preliminary data.</text>
</comment>
<evidence type="ECO:0000313" key="2">
    <source>
        <dbReference type="Proteomes" id="UP000228754"/>
    </source>
</evidence>
<gene>
    <name evidence="1" type="ORF">CEY02_19555</name>
</gene>
<reference evidence="1 2" key="1">
    <citation type="submission" date="2017-06" db="EMBL/GenBank/DDBJ databases">
        <title>Draft Genome Sequence of Bacillus sp Strain 36R Isolated from saline sediment at Atanasia, Sonora, Mexico.</title>
        <authorList>
            <person name="Sanchez Diaz R."/>
            <person name="Quiroz Macias M.E."/>
            <person name="Ibarra Gamez J.C."/>
            <person name="Enciso Ibarra J."/>
            <person name="Gomez Gil B."/>
            <person name="Galaviz Silva L."/>
        </authorList>
    </citation>
    <scope>NUCLEOTIDE SEQUENCE [LARGE SCALE GENOMIC DNA]</scope>
    <source>
        <strain evidence="1 2">36R_ATNSAL</strain>
    </source>
</reference>
<accession>A0A2A5IJZ2</accession>
<name>A0A2A5IJZ2_BACPU</name>